<dbReference type="GO" id="GO:0006541">
    <property type="term" value="P:glutamine metabolic process"/>
    <property type="evidence" value="ECO:0007669"/>
    <property type="project" value="TreeGrafter"/>
</dbReference>
<keyword evidence="9" id="KW-1185">Reference proteome</keyword>
<dbReference type="EMBL" id="CABPRJ010001442">
    <property type="protein sequence ID" value="VVC37147.1"/>
    <property type="molecule type" value="Genomic_DNA"/>
</dbReference>
<proteinExistence type="inferred from homology"/>
<dbReference type="GO" id="GO:0050152">
    <property type="term" value="F:omega-amidase activity"/>
    <property type="evidence" value="ECO:0007669"/>
    <property type="project" value="UniProtKB-EC"/>
</dbReference>
<name>A0A5E4MZQ5_9HEMI</name>
<gene>
    <name evidence="8" type="ORF">CINCED_3A024641</name>
</gene>
<dbReference type="AlphaFoldDB" id="A0A5E4MZQ5"/>
<comment type="catalytic activity">
    <reaction evidence="6">
        <text>2-oxosuccinamate + H2O = oxaloacetate + NH4(+)</text>
        <dbReference type="Rhea" id="RHEA:59412"/>
        <dbReference type="ChEBI" id="CHEBI:15377"/>
        <dbReference type="ChEBI" id="CHEBI:16452"/>
        <dbReference type="ChEBI" id="CHEBI:28938"/>
        <dbReference type="ChEBI" id="CHEBI:57735"/>
        <dbReference type="EC" id="3.5.1.3"/>
    </reaction>
    <physiologicalReaction direction="left-to-right" evidence="6">
        <dbReference type="Rhea" id="RHEA:59413"/>
    </physiologicalReaction>
</comment>
<keyword evidence="2 8" id="KW-0378">Hydrolase</keyword>
<organism evidence="8 9">
    <name type="scientific">Cinara cedri</name>
    <dbReference type="NCBI Taxonomy" id="506608"/>
    <lineage>
        <taxon>Eukaryota</taxon>
        <taxon>Metazoa</taxon>
        <taxon>Ecdysozoa</taxon>
        <taxon>Arthropoda</taxon>
        <taxon>Hexapoda</taxon>
        <taxon>Insecta</taxon>
        <taxon>Pterygota</taxon>
        <taxon>Neoptera</taxon>
        <taxon>Paraneoptera</taxon>
        <taxon>Hemiptera</taxon>
        <taxon>Sternorrhyncha</taxon>
        <taxon>Aphidomorpha</taxon>
        <taxon>Aphidoidea</taxon>
        <taxon>Aphididae</taxon>
        <taxon>Lachninae</taxon>
        <taxon>Cinara</taxon>
    </lineage>
</organism>
<dbReference type="SUPFAM" id="SSF56317">
    <property type="entry name" value="Carbon-nitrogen hydrolase"/>
    <property type="match status" value="1"/>
</dbReference>
<comment type="catalytic activity">
    <reaction evidence="3">
        <text>2-oxoglutaramate + H2O = 2-oxoglutarate + NH4(+)</text>
        <dbReference type="Rhea" id="RHEA:32963"/>
        <dbReference type="ChEBI" id="CHEBI:15377"/>
        <dbReference type="ChEBI" id="CHEBI:16769"/>
        <dbReference type="ChEBI" id="CHEBI:16810"/>
        <dbReference type="ChEBI" id="CHEBI:28938"/>
        <dbReference type="EC" id="3.5.1.3"/>
    </reaction>
    <physiologicalReaction direction="left-to-right" evidence="3">
        <dbReference type="Rhea" id="RHEA:32964"/>
    </physiologicalReaction>
</comment>
<dbReference type="CDD" id="cd07572">
    <property type="entry name" value="nit"/>
    <property type="match status" value="1"/>
</dbReference>
<dbReference type="InterPro" id="IPR003010">
    <property type="entry name" value="C-N_Hydrolase"/>
</dbReference>
<dbReference type="PROSITE" id="PS50263">
    <property type="entry name" value="CN_HYDROLASE"/>
    <property type="match status" value="1"/>
</dbReference>
<dbReference type="InterPro" id="IPR045254">
    <property type="entry name" value="Nit1/2_C-N_Hydrolase"/>
</dbReference>
<protein>
    <recommendedName>
        <fullName evidence="4">omega-amidase</fullName>
        <ecNumber evidence="4">3.5.1.3</ecNumber>
    </recommendedName>
    <alternativeName>
        <fullName evidence="5">Nitrilase homolog 2</fullName>
    </alternativeName>
</protein>
<dbReference type="Proteomes" id="UP000325440">
    <property type="component" value="Unassembled WGS sequence"/>
</dbReference>
<accession>A0A5E4MZQ5</accession>
<evidence type="ECO:0000256" key="3">
    <source>
        <dbReference type="ARBA" id="ARBA00036637"/>
    </source>
</evidence>
<dbReference type="FunFam" id="3.60.110.10:FF:000002">
    <property type="entry name" value="Nitrilase family member 2"/>
    <property type="match status" value="1"/>
</dbReference>
<evidence type="ECO:0000256" key="5">
    <source>
        <dbReference type="ARBA" id="ARBA00041576"/>
    </source>
</evidence>
<reference evidence="8 9" key="1">
    <citation type="submission" date="2019-08" db="EMBL/GenBank/DDBJ databases">
        <authorList>
            <person name="Alioto T."/>
            <person name="Alioto T."/>
            <person name="Gomez Garrido J."/>
        </authorList>
    </citation>
    <scope>NUCLEOTIDE SEQUENCE [LARGE SCALE GENOMIC DNA]</scope>
</reference>
<evidence type="ECO:0000256" key="2">
    <source>
        <dbReference type="ARBA" id="ARBA00022801"/>
    </source>
</evidence>
<comment type="similarity">
    <text evidence="1">Belongs to the carbon-nitrogen hydrolase superfamily. NIT1/NIT2 family.</text>
</comment>
<evidence type="ECO:0000256" key="1">
    <source>
        <dbReference type="ARBA" id="ARBA00010613"/>
    </source>
</evidence>
<sequence>MCITLLCVYSAKKISRQLIFVFKTFRMASSISGFRVAVLQLTVTADKSANITNAVNRIQQAKKEGCTLTILPECFNSPYNTGLFRQYSEIIPGGETCQALSKAAKSNGMYIVGGSIPEIHDEKVYNTCTVWDPNGNMIAKHRKMHLFDINIPGGIYFKESDALTAGNTLNTFQLGKFKIGLGICYDIRFSEMATLYRKQGCDMLIYPSAFNMTTGPLHWSLLTRCRAVDNQVFVVVASPARVTNSNYIAWGHSMVVDPWGKILSEASEKDMNLYLDLDFNSRETIRQQIPTENQRRIDIYDTIEIK</sequence>
<evidence type="ECO:0000259" key="7">
    <source>
        <dbReference type="PROSITE" id="PS50263"/>
    </source>
</evidence>
<dbReference type="Gene3D" id="3.60.110.10">
    <property type="entry name" value="Carbon-nitrogen hydrolase"/>
    <property type="match status" value="1"/>
</dbReference>
<dbReference type="EC" id="3.5.1.3" evidence="4"/>
<dbReference type="OrthoDB" id="10250282at2759"/>
<evidence type="ECO:0000313" key="9">
    <source>
        <dbReference type="Proteomes" id="UP000325440"/>
    </source>
</evidence>
<evidence type="ECO:0000313" key="8">
    <source>
        <dbReference type="EMBL" id="VVC37147.1"/>
    </source>
</evidence>
<dbReference type="PANTHER" id="PTHR23088">
    <property type="entry name" value="NITRILASE-RELATED"/>
    <property type="match status" value="1"/>
</dbReference>
<evidence type="ECO:0000256" key="6">
    <source>
        <dbReference type="ARBA" id="ARBA00048745"/>
    </source>
</evidence>
<dbReference type="InterPro" id="IPR036526">
    <property type="entry name" value="C-N_Hydrolase_sf"/>
</dbReference>
<dbReference type="Pfam" id="PF00795">
    <property type="entry name" value="CN_hydrolase"/>
    <property type="match status" value="1"/>
</dbReference>
<dbReference type="GO" id="GO:0006107">
    <property type="term" value="P:oxaloacetate metabolic process"/>
    <property type="evidence" value="ECO:0007669"/>
    <property type="project" value="TreeGrafter"/>
</dbReference>
<feature type="domain" description="CN hydrolase" evidence="7">
    <location>
        <begin position="34"/>
        <end position="279"/>
    </location>
</feature>
<dbReference type="GO" id="GO:0005739">
    <property type="term" value="C:mitochondrion"/>
    <property type="evidence" value="ECO:0007669"/>
    <property type="project" value="TreeGrafter"/>
</dbReference>
<evidence type="ECO:0000256" key="4">
    <source>
        <dbReference type="ARBA" id="ARBA00039118"/>
    </source>
</evidence>
<dbReference type="PANTHER" id="PTHR23088:SF30">
    <property type="entry name" value="OMEGA-AMIDASE NIT2"/>
    <property type="match status" value="1"/>
</dbReference>
<dbReference type="GO" id="GO:0006528">
    <property type="term" value="P:asparagine metabolic process"/>
    <property type="evidence" value="ECO:0007669"/>
    <property type="project" value="TreeGrafter"/>
</dbReference>